<dbReference type="CTD" id="36339740"/>
<accession>W6US35</accession>
<keyword evidence="2" id="KW-1185">Reference proteome</keyword>
<dbReference type="Proteomes" id="UP000019149">
    <property type="component" value="Unassembled WGS sequence"/>
</dbReference>
<dbReference type="EMBL" id="APAU02000023">
    <property type="protein sequence ID" value="EUB61177.1"/>
    <property type="molecule type" value="Genomic_DNA"/>
</dbReference>
<evidence type="ECO:0000313" key="1">
    <source>
        <dbReference type="EMBL" id="EUB61177.1"/>
    </source>
</evidence>
<dbReference type="KEGG" id="egl:EGR_04025"/>
<sequence>MLQNVSILVFIGQNAFKLTKNVSNWYRVHTKMSNFSSNFHFWIMPICTTKDSLQIPSSDHSCKYLREKTDPTSFSIQSQSIKDLLIKNSRVSEWNHLHEMEKGNTERNNLRRQKLQTSLQKLSFKSSNRSKSRRLSKVPKTGFEIKEIQVLQQSACPLHLILKFLRFSLKPLILHFAPLHLAFIPEGRSDSGALCKQQNLRTQMYTYYFQLRHKICNIKCDHKSAVHSPTYGYQDFQQISCLFGQLRTYLPHLPSQIK</sequence>
<reference evidence="1 2" key="1">
    <citation type="journal article" date="2013" name="Nat. Genet.">
        <title>The genome of the hydatid tapeworm Echinococcus granulosus.</title>
        <authorList>
            <person name="Zheng H."/>
            <person name="Zhang W."/>
            <person name="Zhang L."/>
            <person name="Zhang Z."/>
            <person name="Li J."/>
            <person name="Lu G."/>
            <person name="Zhu Y."/>
            <person name="Wang Y."/>
            <person name="Huang Y."/>
            <person name="Liu J."/>
            <person name="Kang H."/>
            <person name="Chen J."/>
            <person name="Wang L."/>
            <person name="Chen A."/>
            <person name="Yu S."/>
            <person name="Gao Z."/>
            <person name="Jin L."/>
            <person name="Gu W."/>
            <person name="Wang Z."/>
            <person name="Zhao L."/>
            <person name="Shi B."/>
            <person name="Wen H."/>
            <person name="Lin R."/>
            <person name="Jones M.K."/>
            <person name="Brejova B."/>
            <person name="Vinar T."/>
            <person name="Zhao G."/>
            <person name="McManus D.P."/>
            <person name="Chen Z."/>
            <person name="Zhou Y."/>
            <person name="Wang S."/>
        </authorList>
    </citation>
    <scope>NUCLEOTIDE SEQUENCE [LARGE SCALE GENOMIC DNA]</scope>
</reference>
<gene>
    <name evidence="1" type="ORF">EGR_04025</name>
</gene>
<evidence type="ECO:0000313" key="2">
    <source>
        <dbReference type="Proteomes" id="UP000019149"/>
    </source>
</evidence>
<comment type="caution">
    <text evidence="1">The sequence shown here is derived from an EMBL/GenBank/DDBJ whole genome shotgun (WGS) entry which is preliminary data.</text>
</comment>
<dbReference type="RefSeq" id="XP_024352373.1">
    <property type="nucleotide sequence ID" value="XM_024493274.1"/>
</dbReference>
<dbReference type="GeneID" id="36339740"/>
<name>W6US35_ECHGR</name>
<proteinExistence type="predicted"/>
<dbReference type="AlphaFoldDB" id="W6US35"/>
<protein>
    <submittedName>
        <fullName evidence="1">Uncharacterized protein</fullName>
    </submittedName>
</protein>
<organism evidence="1 2">
    <name type="scientific">Echinococcus granulosus</name>
    <name type="common">Hydatid tapeworm</name>
    <dbReference type="NCBI Taxonomy" id="6210"/>
    <lineage>
        <taxon>Eukaryota</taxon>
        <taxon>Metazoa</taxon>
        <taxon>Spiralia</taxon>
        <taxon>Lophotrochozoa</taxon>
        <taxon>Platyhelminthes</taxon>
        <taxon>Cestoda</taxon>
        <taxon>Eucestoda</taxon>
        <taxon>Cyclophyllidea</taxon>
        <taxon>Taeniidae</taxon>
        <taxon>Echinococcus</taxon>
        <taxon>Echinococcus granulosus group</taxon>
    </lineage>
</organism>